<keyword evidence="1" id="KW-1133">Transmembrane helix</keyword>
<evidence type="ECO:0000313" key="2">
    <source>
        <dbReference type="Ensembl" id="ENSCJAP00000090304.1"/>
    </source>
</evidence>
<organism evidence="2 3">
    <name type="scientific">Callithrix jacchus</name>
    <name type="common">White-tufted-ear marmoset</name>
    <name type="synonym">Simia Jacchus</name>
    <dbReference type="NCBI Taxonomy" id="9483"/>
    <lineage>
        <taxon>Eukaryota</taxon>
        <taxon>Metazoa</taxon>
        <taxon>Chordata</taxon>
        <taxon>Craniata</taxon>
        <taxon>Vertebrata</taxon>
        <taxon>Euteleostomi</taxon>
        <taxon>Mammalia</taxon>
        <taxon>Eutheria</taxon>
        <taxon>Euarchontoglires</taxon>
        <taxon>Primates</taxon>
        <taxon>Haplorrhini</taxon>
        <taxon>Platyrrhini</taxon>
        <taxon>Cebidae</taxon>
        <taxon>Callitrichinae</taxon>
        <taxon>Callithrix</taxon>
        <taxon>Callithrix</taxon>
    </lineage>
</organism>
<keyword evidence="3" id="KW-1185">Reference proteome</keyword>
<accession>A0A8I3WB15</accession>
<dbReference type="AlphaFoldDB" id="A0A8I3WB15"/>
<keyword evidence="1" id="KW-0472">Membrane</keyword>
<proteinExistence type="predicted"/>
<dbReference type="PRINTS" id="PR02045">
    <property type="entry name" value="F138DOMAIN"/>
</dbReference>
<feature type="transmembrane region" description="Helical" evidence="1">
    <location>
        <begin position="24"/>
        <end position="43"/>
    </location>
</feature>
<sequence>PCDLPTLASQSAGITAVSHRARPVFFFFVCLFFVVLSQSFTLLPRLECSGAILANCNLYLLDSSDPPTLASIVARTTGAPPPCPAKFCIFSRDRVSPCWPGWSEFLTSGDLPASASQSAGIIGVSHHAWLQFNF</sequence>
<protein>
    <submittedName>
        <fullName evidence="2">Uncharacterized protein</fullName>
    </submittedName>
</protein>
<dbReference type="PANTHER" id="PTHR12138">
    <property type="entry name" value="PRIMATE-EXPANDED PROTEIN FAMILY"/>
    <property type="match status" value="1"/>
</dbReference>
<reference evidence="2" key="2">
    <citation type="submission" date="2025-08" db="UniProtKB">
        <authorList>
            <consortium name="Ensembl"/>
        </authorList>
    </citation>
    <scope>IDENTIFICATION</scope>
</reference>
<dbReference type="Proteomes" id="UP000008225">
    <property type="component" value="Chromosome X"/>
</dbReference>
<evidence type="ECO:0000313" key="3">
    <source>
        <dbReference type="Proteomes" id="UP000008225"/>
    </source>
</evidence>
<reference evidence="2 3" key="1">
    <citation type="submission" date="2009-03" db="EMBL/GenBank/DDBJ databases">
        <authorList>
            <person name="Warren W."/>
            <person name="Ye L."/>
            <person name="Minx P."/>
            <person name="Worley K."/>
            <person name="Gibbs R."/>
            <person name="Wilson R.K."/>
        </authorList>
    </citation>
    <scope>NUCLEOTIDE SEQUENCE [LARGE SCALE GENOMIC DNA]</scope>
</reference>
<reference evidence="2" key="3">
    <citation type="submission" date="2025-09" db="UniProtKB">
        <authorList>
            <consortium name="Ensembl"/>
        </authorList>
    </citation>
    <scope>IDENTIFICATION</scope>
</reference>
<keyword evidence="1" id="KW-0812">Transmembrane</keyword>
<name>A0A8I3WB15_CALJA</name>
<evidence type="ECO:0000256" key="1">
    <source>
        <dbReference type="SAM" id="Phobius"/>
    </source>
</evidence>
<dbReference type="Ensembl" id="ENSCJAT00000132466.1">
    <property type="protein sequence ID" value="ENSCJAP00000090304.1"/>
    <property type="gene ID" value="ENSCJAG00000074626.1"/>
</dbReference>
<dbReference type="PANTHER" id="PTHR12138:SF135">
    <property type="entry name" value="SAM DOMAIN-CONTAINING PROTEIN"/>
    <property type="match status" value="1"/>
</dbReference>
<dbReference type="GeneTree" id="ENSGT00940000163505"/>